<evidence type="ECO:0008006" key="4">
    <source>
        <dbReference type="Google" id="ProtNLM"/>
    </source>
</evidence>
<feature type="transmembrane region" description="Helical" evidence="1">
    <location>
        <begin position="143"/>
        <end position="163"/>
    </location>
</feature>
<gene>
    <name evidence="2" type="ORF">SAMN04487771_1001115</name>
</gene>
<keyword evidence="1" id="KW-0812">Transmembrane</keyword>
<sequence length="192" mass="20360">MKKIDLRTLIFMTLCCDLGLCAKKLIAPAANVITEFLHIPGGIATGFSLMFLVIAASLVPVRSCALIMSVLQSILALCFGMTGSMGILAPIGYIIPGIVIDSVMYFSEKFTGSRRHGILTASILSSAAACLAANFLIFRLHGLVLAVYVLVAAASGSVFGLLAQTLSEKLRPVILMHRASEPADPFSQKEIS</sequence>
<protein>
    <recommendedName>
        <fullName evidence="4">Energy-coupling factor transport system substrate-specific component</fullName>
    </recommendedName>
</protein>
<keyword evidence="1" id="KW-1133">Transmembrane helix</keyword>
<accession>A0A1I0A8J3</accession>
<keyword evidence="1" id="KW-0472">Membrane</keyword>
<dbReference type="OrthoDB" id="1707612at2"/>
<keyword evidence="3" id="KW-1185">Reference proteome</keyword>
<feature type="transmembrane region" description="Helical" evidence="1">
    <location>
        <begin position="118"/>
        <end position="137"/>
    </location>
</feature>
<reference evidence="2 3" key="1">
    <citation type="submission" date="2016-10" db="EMBL/GenBank/DDBJ databases">
        <authorList>
            <person name="de Groot N.N."/>
        </authorList>
    </citation>
    <scope>NUCLEOTIDE SEQUENCE [LARGE SCALE GENOMIC DNA]</scope>
    <source>
        <strain evidence="2 3">KH1P1</strain>
    </source>
</reference>
<feature type="transmembrane region" description="Helical" evidence="1">
    <location>
        <begin position="37"/>
        <end position="58"/>
    </location>
</feature>
<dbReference type="EMBL" id="FOIL01000001">
    <property type="protein sequence ID" value="SES90004.1"/>
    <property type="molecule type" value="Genomic_DNA"/>
</dbReference>
<evidence type="ECO:0000256" key="1">
    <source>
        <dbReference type="SAM" id="Phobius"/>
    </source>
</evidence>
<dbReference type="RefSeq" id="WP_143050772.1">
    <property type="nucleotide sequence ID" value="NZ_FOIL01000001.1"/>
</dbReference>
<proteinExistence type="predicted"/>
<dbReference type="AlphaFoldDB" id="A0A1I0A8J3"/>
<dbReference type="Proteomes" id="UP000199820">
    <property type="component" value="Unassembled WGS sequence"/>
</dbReference>
<dbReference type="STRING" id="1526.SAMN02910262_00087"/>
<evidence type="ECO:0000313" key="2">
    <source>
        <dbReference type="EMBL" id="SES90004.1"/>
    </source>
</evidence>
<evidence type="ECO:0000313" key="3">
    <source>
        <dbReference type="Proteomes" id="UP000199820"/>
    </source>
</evidence>
<organism evidence="2 3">
    <name type="scientific">[Clostridium] aminophilum</name>
    <dbReference type="NCBI Taxonomy" id="1526"/>
    <lineage>
        <taxon>Bacteria</taxon>
        <taxon>Bacillati</taxon>
        <taxon>Bacillota</taxon>
        <taxon>Clostridia</taxon>
        <taxon>Lachnospirales</taxon>
        <taxon>Lachnospiraceae</taxon>
    </lineage>
</organism>
<name>A0A1I0A8J3_9FIRM</name>